<dbReference type="Pfam" id="PF00990">
    <property type="entry name" value="GGDEF"/>
    <property type="match status" value="1"/>
</dbReference>
<dbReference type="Gene3D" id="3.30.450.40">
    <property type="match status" value="2"/>
</dbReference>
<dbReference type="InterPro" id="IPR003018">
    <property type="entry name" value="GAF"/>
</dbReference>
<dbReference type="InterPro" id="IPR052155">
    <property type="entry name" value="Biofilm_reg_signaling"/>
</dbReference>
<organism evidence="3">
    <name type="scientific">Colwellia sp. C1</name>
    <dbReference type="NCBI Taxonomy" id="1737566"/>
    <lineage>
        <taxon>Bacteria</taxon>
        <taxon>Pseudomonadati</taxon>
        <taxon>Pseudomonadota</taxon>
        <taxon>Gammaproteobacteria</taxon>
        <taxon>Alteromonadales</taxon>
        <taxon>Colwelliaceae</taxon>
        <taxon>Colwellia</taxon>
    </lineage>
</organism>
<reference evidence="3" key="1">
    <citation type="submission" date="2016-03" db="EMBL/GenBank/DDBJ databases">
        <title>Partial sequence of psychrophilic Colwellia sp.</title>
        <authorList>
            <person name="Pankowski J.A."/>
            <person name="Leong J.S."/>
            <person name="Nano F.E."/>
        </authorList>
    </citation>
    <scope>NUCLEOTIDE SEQUENCE</scope>
    <source>
        <strain evidence="3">C1</strain>
    </source>
</reference>
<dbReference type="CDD" id="cd01949">
    <property type="entry name" value="GGDEF"/>
    <property type="match status" value="1"/>
</dbReference>
<dbReference type="Pfam" id="PF00563">
    <property type="entry name" value="EAL"/>
    <property type="match status" value="1"/>
</dbReference>
<sequence>MLSDNTALFFDKPESSIALSRFILSINKATSVKNIYASLALHLPELIPVDRCSVTLLNAESTELEIFSLHGSEGALPIGKSIPLNRTYIVKAIKKKIPIHHVIDPDCLLIDGQLLYQQGIKSLINAPLVISGKVIGTVNIATKHTNLFNQNTLDLMTLVVTLLSTYLERQTLLEKTRVAMFGYCHYSKQLDVLNRCAENLSTAVSEIEIFNAILHSIERLIPSKRTCFITPTEDKSAFNVKYLCESTQSLPYDIFPAQNDSLLNSIMQEGEPRFFANFKDQQYLEHKLLAESGLVGGWNIPIYSQQQITGILCITTDQEISDGEKLKDIFVVMGSVMGAALERLMIENRLQYRALHDSLTGLPNRTQLYKTLNQHLAENDTKSLALVFIDLDNFKSTNDSLGHDIGDSLLCSVTKRMAGVMPISHLMARLGGDEFIILLPNINNKEIVAQLSIDIIDALQSLFIVKGHKIFIGASIGISLYPNHSTEAEDLIQFADIAMYHAKKQGRNNYHFFSQALSDKINHQQHIDNALHHAISKDELSLMFQPLINGDEMQGIEALLRWDHPEMGSISPAEFIPIAEESLIIEDITYWVLERSLATLKRLHRHQKELFVAVNISAKVFSHSKHFVETVTAALQRHKLPFSALELEITENVFLHNLEPTKRIMNQLRSKGMRIAIDDFGTGFSSLTYLLDLPLDTLKIDQSFVQGIESDNKKLGVVKAIVALSNSLQLSCIAEGIETEAQKNCLQSLGCERFQGYLFSRPLPESELEKKMMAQVTYP</sequence>
<dbReference type="InterPro" id="IPR000160">
    <property type="entry name" value="GGDEF_dom"/>
</dbReference>
<dbReference type="PANTHER" id="PTHR44757">
    <property type="entry name" value="DIGUANYLATE CYCLASE DGCP"/>
    <property type="match status" value="1"/>
</dbReference>
<feature type="domain" description="GGDEF" evidence="2">
    <location>
        <begin position="382"/>
        <end position="515"/>
    </location>
</feature>
<dbReference type="SMART" id="SM00267">
    <property type="entry name" value="GGDEF"/>
    <property type="match status" value="1"/>
</dbReference>
<dbReference type="SUPFAM" id="SSF55073">
    <property type="entry name" value="Nucleotide cyclase"/>
    <property type="match status" value="1"/>
</dbReference>
<evidence type="ECO:0000259" key="1">
    <source>
        <dbReference type="PROSITE" id="PS50883"/>
    </source>
</evidence>
<dbReference type="EMBL" id="KU926706">
    <property type="protein sequence ID" value="ANC57897.1"/>
    <property type="molecule type" value="Genomic_DNA"/>
</dbReference>
<dbReference type="AlphaFoldDB" id="A0A161IA52"/>
<evidence type="ECO:0000259" key="2">
    <source>
        <dbReference type="PROSITE" id="PS50887"/>
    </source>
</evidence>
<name>A0A161IA52_9GAMM</name>
<dbReference type="SUPFAM" id="SSF141868">
    <property type="entry name" value="EAL domain-like"/>
    <property type="match status" value="1"/>
</dbReference>
<dbReference type="Pfam" id="PF01590">
    <property type="entry name" value="GAF"/>
    <property type="match status" value="1"/>
</dbReference>
<dbReference type="InterPro" id="IPR029787">
    <property type="entry name" value="Nucleotide_cyclase"/>
</dbReference>
<dbReference type="SMART" id="SM00065">
    <property type="entry name" value="GAF"/>
    <property type="match status" value="1"/>
</dbReference>
<dbReference type="SMART" id="SM00052">
    <property type="entry name" value="EAL"/>
    <property type="match status" value="1"/>
</dbReference>
<protein>
    <submittedName>
        <fullName evidence="3">Diguanylate cyclase/phosphodiesterase (GGDEF &amp; EAL domains) with PAS/PAC sensor(S)</fullName>
    </submittedName>
</protein>
<dbReference type="SUPFAM" id="SSF55781">
    <property type="entry name" value="GAF domain-like"/>
    <property type="match status" value="2"/>
</dbReference>
<dbReference type="InterPro" id="IPR043128">
    <property type="entry name" value="Rev_trsase/Diguanyl_cyclase"/>
</dbReference>
<accession>A0A161IA52</accession>
<dbReference type="NCBIfam" id="TIGR00254">
    <property type="entry name" value="GGDEF"/>
    <property type="match status" value="1"/>
</dbReference>
<feature type="domain" description="EAL" evidence="1">
    <location>
        <begin position="524"/>
        <end position="776"/>
    </location>
</feature>
<proteinExistence type="predicted"/>
<dbReference type="PANTHER" id="PTHR44757:SF2">
    <property type="entry name" value="BIOFILM ARCHITECTURE MAINTENANCE PROTEIN MBAA"/>
    <property type="match status" value="1"/>
</dbReference>
<dbReference type="InterPro" id="IPR035919">
    <property type="entry name" value="EAL_sf"/>
</dbReference>
<dbReference type="InterPro" id="IPR001633">
    <property type="entry name" value="EAL_dom"/>
</dbReference>
<dbReference type="CDD" id="cd01948">
    <property type="entry name" value="EAL"/>
    <property type="match status" value="1"/>
</dbReference>
<dbReference type="Gene3D" id="3.30.70.270">
    <property type="match status" value="1"/>
</dbReference>
<dbReference type="PROSITE" id="PS50883">
    <property type="entry name" value="EAL"/>
    <property type="match status" value="1"/>
</dbReference>
<dbReference type="PROSITE" id="PS50887">
    <property type="entry name" value="GGDEF"/>
    <property type="match status" value="1"/>
</dbReference>
<dbReference type="InterPro" id="IPR029016">
    <property type="entry name" value="GAF-like_dom_sf"/>
</dbReference>
<dbReference type="Gene3D" id="3.20.20.450">
    <property type="entry name" value="EAL domain"/>
    <property type="match status" value="1"/>
</dbReference>
<evidence type="ECO:0000313" key="3">
    <source>
        <dbReference type="EMBL" id="ANC57897.1"/>
    </source>
</evidence>